<evidence type="ECO:0000313" key="2">
    <source>
        <dbReference type="EMBL" id="SFI43968.1"/>
    </source>
</evidence>
<accession>A0A1I3I7K0</accession>
<dbReference type="AlphaFoldDB" id="A0A1I3I7K0"/>
<dbReference type="InterPro" id="IPR041657">
    <property type="entry name" value="HTH_17"/>
</dbReference>
<dbReference type="STRING" id="1005945.SAMN05216561_108151"/>
<sequence length="88" mass="9161">MTNEPLRIPDPRDKPWLTVAELCAITGEGEKTIRAALAAGQLPCLDVGRFKRIPTAALLAVLGIEPTAPTSAPEAWASVHPLPGVGGP</sequence>
<gene>
    <name evidence="2" type="ORF">SAMN05216561_108151</name>
</gene>
<keyword evidence="3" id="KW-1185">Reference proteome</keyword>
<dbReference type="Pfam" id="PF12728">
    <property type="entry name" value="HTH_17"/>
    <property type="match status" value="1"/>
</dbReference>
<reference evidence="2 3" key="1">
    <citation type="submission" date="2016-10" db="EMBL/GenBank/DDBJ databases">
        <authorList>
            <person name="de Groot N.N."/>
        </authorList>
    </citation>
    <scope>NUCLEOTIDE SEQUENCE [LARGE SCALE GENOMIC DNA]</scope>
    <source>
        <strain evidence="2 3">CGMCC 1.11156</strain>
    </source>
</reference>
<evidence type="ECO:0000313" key="3">
    <source>
        <dbReference type="Proteomes" id="UP000198649"/>
    </source>
</evidence>
<feature type="domain" description="Helix-turn-helix" evidence="1">
    <location>
        <begin position="16"/>
        <end position="61"/>
    </location>
</feature>
<dbReference type="OrthoDB" id="9816363at2"/>
<dbReference type="Proteomes" id="UP000198649">
    <property type="component" value="Unassembled WGS sequence"/>
</dbReference>
<proteinExistence type="predicted"/>
<evidence type="ECO:0000259" key="1">
    <source>
        <dbReference type="Pfam" id="PF12728"/>
    </source>
</evidence>
<dbReference type="EMBL" id="FOQG01000008">
    <property type="protein sequence ID" value="SFI43968.1"/>
    <property type="molecule type" value="Genomic_DNA"/>
</dbReference>
<protein>
    <submittedName>
        <fullName evidence="2">DNA binding domain-containing protein, excisionase family</fullName>
    </submittedName>
</protein>
<dbReference type="RefSeq" id="WP_143099745.1">
    <property type="nucleotide sequence ID" value="NZ_BKAF01000036.1"/>
</dbReference>
<organism evidence="2 3">
    <name type="scientific">Nocardioides psychrotolerans</name>
    <dbReference type="NCBI Taxonomy" id="1005945"/>
    <lineage>
        <taxon>Bacteria</taxon>
        <taxon>Bacillati</taxon>
        <taxon>Actinomycetota</taxon>
        <taxon>Actinomycetes</taxon>
        <taxon>Propionibacteriales</taxon>
        <taxon>Nocardioidaceae</taxon>
        <taxon>Nocardioides</taxon>
    </lineage>
</organism>
<name>A0A1I3I7K0_9ACTN</name>